<protein>
    <recommendedName>
        <fullName evidence="2">Bacteriophage T5 Orf172 DNA-binding domain-containing protein</fullName>
    </recommendedName>
</protein>
<evidence type="ECO:0000256" key="1">
    <source>
        <dbReference type="SAM" id="MobiDB-lite"/>
    </source>
</evidence>
<keyword evidence="4" id="KW-1185">Reference proteome</keyword>
<gene>
    <name evidence="3" type="ORF">DFH07DRAFT_785353</name>
</gene>
<dbReference type="EMBL" id="JARJLG010000329">
    <property type="protein sequence ID" value="KAJ7716666.1"/>
    <property type="molecule type" value="Genomic_DNA"/>
</dbReference>
<evidence type="ECO:0000259" key="2">
    <source>
        <dbReference type="Pfam" id="PF10544"/>
    </source>
</evidence>
<dbReference type="AlphaFoldDB" id="A0AAD7HCF6"/>
<name>A0AAD7HCF6_9AGAR</name>
<dbReference type="Pfam" id="PF10544">
    <property type="entry name" value="T5orf172"/>
    <property type="match status" value="1"/>
</dbReference>
<sequence>MIEPEQVAVPEVAEMEGNRMADMPENAEEKPCITARSIHVLCRPANPKTNTVELPPPYEKEGPGMVYINWRADWDVVCSLFAGEICPTDALLELEVKVGFTDDIRRRIREYQKCENGVMIGWVVGFMVEKRKHVERITHNCLAEMDIEPCIYRCPGCGVRHEEYYPFWRLGGFQVLEDVIRLSAAMAGQHKAKSTYQFGAAPVWSLLSPPTELKDALRRHAAVNYATVRGLVSAWWKAARLNGYGTLNKLDSPRPFCKWSTWPLSWAWRALDEVLSQIECSPILRRTEGRPSSSKSRQRHHNERNFAVGEPFSKKRNHGRTRRPETPKRDWVLEDRRKTEP</sequence>
<dbReference type="InterPro" id="IPR018306">
    <property type="entry name" value="Phage_T5_Orf172_DNA-bd"/>
</dbReference>
<proteinExistence type="predicted"/>
<reference evidence="3" key="1">
    <citation type="submission" date="2023-03" db="EMBL/GenBank/DDBJ databases">
        <title>Massive genome expansion in bonnet fungi (Mycena s.s.) driven by repeated elements and novel gene families across ecological guilds.</title>
        <authorList>
            <consortium name="Lawrence Berkeley National Laboratory"/>
            <person name="Harder C.B."/>
            <person name="Miyauchi S."/>
            <person name="Viragh M."/>
            <person name="Kuo A."/>
            <person name="Thoen E."/>
            <person name="Andreopoulos B."/>
            <person name="Lu D."/>
            <person name="Skrede I."/>
            <person name="Drula E."/>
            <person name="Henrissat B."/>
            <person name="Morin E."/>
            <person name="Kohler A."/>
            <person name="Barry K."/>
            <person name="LaButti K."/>
            <person name="Morin E."/>
            <person name="Salamov A."/>
            <person name="Lipzen A."/>
            <person name="Mereny Z."/>
            <person name="Hegedus B."/>
            <person name="Baldrian P."/>
            <person name="Stursova M."/>
            <person name="Weitz H."/>
            <person name="Taylor A."/>
            <person name="Grigoriev I.V."/>
            <person name="Nagy L.G."/>
            <person name="Martin F."/>
            <person name="Kauserud H."/>
        </authorList>
    </citation>
    <scope>NUCLEOTIDE SEQUENCE</scope>
    <source>
        <strain evidence="3">CBHHK188m</strain>
    </source>
</reference>
<comment type="caution">
    <text evidence="3">The sequence shown here is derived from an EMBL/GenBank/DDBJ whole genome shotgun (WGS) entry which is preliminary data.</text>
</comment>
<feature type="domain" description="Bacteriophage T5 Orf172 DNA-binding" evidence="2">
    <location>
        <begin position="94"/>
        <end position="165"/>
    </location>
</feature>
<feature type="region of interest" description="Disordered" evidence="1">
    <location>
        <begin position="286"/>
        <end position="341"/>
    </location>
</feature>
<evidence type="ECO:0000313" key="3">
    <source>
        <dbReference type="EMBL" id="KAJ7716666.1"/>
    </source>
</evidence>
<feature type="compositionally biased region" description="Basic and acidic residues" evidence="1">
    <location>
        <begin position="322"/>
        <end position="341"/>
    </location>
</feature>
<evidence type="ECO:0000313" key="4">
    <source>
        <dbReference type="Proteomes" id="UP001215280"/>
    </source>
</evidence>
<organism evidence="3 4">
    <name type="scientific">Mycena maculata</name>
    <dbReference type="NCBI Taxonomy" id="230809"/>
    <lineage>
        <taxon>Eukaryota</taxon>
        <taxon>Fungi</taxon>
        <taxon>Dikarya</taxon>
        <taxon>Basidiomycota</taxon>
        <taxon>Agaricomycotina</taxon>
        <taxon>Agaricomycetes</taxon>
        <taxon>Agaricomycetidae</taxon>
        <taxon>Agaricales</taxon>
        <taxon>Marasmiineae</taxon>
        <taxon>Mycenaceae</taxon>
        <taxon>Mycena</taxon>
    </lineage>
</organism>
<dbReference type="Proteomes" id="UP001215280">
    <property type="component" value="Unassembled WGS sequence"/>
</dbReference>
<accession>A0AAD7HCF6</accession>